<proteinExistence type="predicted"/>
<evidence type="ECO:0000313" key="2">
    <source>
        <dbReference type="Proteomes" id="UP001207468"/>
    </source>
</evidence>
<sequence length="468" mass="49444">MSGSVSKIGAERNQKALMELATKPGNDQCADCKTRNPRWASYNLGIFICMNCASIHRKIGTHVTKVKSLTMDVWSKEQVEHMRQTGNVKSNETYNPDEVRHPPPTNMVDMERDSELEKFIRDKYELKRFKRFNRSAIVASHLGPSRSAISSSSSSSFPPSPSRSQTLPPTKASLPSATSAPAAPSRTPTIPAGTTMTRSASQPTSPPAQSPQLPLGSVWSDLASLQGQTRTSTLPLQYLSPTTSPSAPVPMSNSTAGGTNLGPHFAVTSSNVGPASQGPALGSSVSPGANIYSPSVFTGPVQLPAITGMPGVNPFAQMAAQAQAQQNHLLSTSPFGSSLPLQPSFSPQVQQPAFSQSVTNPFFHGVAPSQGAVSPQPHAPFMPTTPSPVPVSGSPYRQPVPSPFQQQVSFQQPAPTPLQPQLPQFGSVQPSSGTVGTNPFTSWLTQPPTSYASAHVGQGSINGQWGSM</sequence>
<organism evidence="1 2">
    <name type="scientific">Russula earlei</name>
    <dbReference type="NCBI Taxonomy" id="71964"/>
    <lineage>
        <taxon>Eukaryota</taxon>
        <taxon>Fungi</taxon>
        <taxon>Dikarya</taxon>
        <taxon>Basidiomycota</taxon>
        <taxon>Agaricomycotina</taxon>
        <taxon>Agaricomycetes</taxon>
        <taxon>Russulales</taxon>
        <taxon>Russulaceae</taxon>
        <taxon>Russula</taxon>
    </lineage>
</organism>
<name>A0ACC0UQV6_9AGAM</name>
<dbReference type="Proteomes" id="UP001207468">
    <property type="component" value="Unassembled WGS sequence"/>
</dbReference>
<comment type="caution">
    <text evidence="1">The sequence shown here is derived from an EMBL/GenBank/DDBJ whole genome shotgun (WGS) entry which is preliminary data.</text>
</comment>
<protein>
    <submittedName>
        <fullName evidence="1">Uncharacterized protein</fullName>
    </submittedName>
</protein>
<gene>
    <name evidence="1" type="ORF">F5148DRAFT_7258</name>
</gene>
<accession>A0ACC0UQV6</accession>
<evidence type="ECO:0000313" key="1">
    <source>
        <dbReference type="EMBL" id="KAI9513474.1"/>
    </source>
</evidence>
<keyword evidence="2" id="KW-1185">Reference proteome</keyword>
<dbReference type="EMBL" id="JAGFNK010000001">
    <property type="protein sequence ID" value="KAI9513474.1"/>
    <property type="molecule type" value="Genomic_DNA"/>
</dbReference>
<reference evidence="1" key="1">
    <citation type="submission" date="2021-03" db="EMBL/GenBank/DDBJ databases">
        <title>Evolutionary priming and transition to the ectomycorrhizal habit in an iconic lineage of mushroom-forming fungi: is preadaptation a requirement?</title>
        <authorList>
            <consortium name="DOE Joint Genome Institute"/>
            <person name="Looney B.P."/>
            <person name="Miyauchi S."/>
            <person name="Morin E."/>
            <person name="Drula E."/>
            <person name="Courty P.E."/>
            <person name="Chicoki N."/>
            <person name="Fauchery L."/>
            <person name="Kohler A."/>
            <person name="Kuo A."/>
            <person name="LaButti K."/>
            <person name="Pangilinan J."/>
            <person name="Lipzen A."/>
            <person name="Riley R."/>
            <person name="Andreopoulos W."/>
            <person name="He G."/>
            <person name="Johnson J."/>
            <person name="Barry K.W."/>
            <person name="Grigoriev I.V."/>
            <person name="Nagy L."/>
            <person name="Hibbett D."/>
            <person name="Henrissat B."/>
            <person name="Matheny P.B."/>
            <person name="Labbe J."/>
            <person name="Martin A.F."/>
        </authorList>
    </citation>
    <scope>NUCLEOTIDE SEQUENCE</scope>
    <source>
        <strain evidence="1">BPL698</strain>
    </source>
</reference>